<name>A0A3M4YI44_9PSED</name>
<dbReference type="Proteomes" id="UP000268004">
    <property type="component" value="Unassembled WGS sequence"/>
</dbReference>
<evidence type="ECO:0000313" key="3">
    <source>
        <dbReference type="Proteomes" id="UP000268004"/>
    </source>
</evidence>
<comment type="caution">
    <text evidence="2">The sequence shown here is derived from an EMBL/GenBank/DDBJ whole genome shotgun (WGS) entry which is preliminary data.</text>
</comment>
<sequence length="505" mass="54590">MAHAGLDTIYWPKNAGTTLAKYSLHDALSSGPSCRSCSLGDLVMRPVGGPAPSYYPPAPEIERSVARSAPKELSQSSQASSSGTSSESADTPKLGKIRHYAAGRYAHLAEAIVNMNVSGHEQAEDKDAGRERKSERKSRAGNSTAVRGKQNAGSSSRSSDSRFKASSLAELASWSENTHSYSMAPASMFKGMPVSAIDRFVSDAKKTLGEGLSEVGVKLDDVIVSQSRQTINVNLNYIEMNEYLGRDQNLWVQPDRNNAGEKLRAKATLYFSDFSAQDKRPLGQLSKLKSKESLGVMRELLSGSPGLVIGEAHSSVASKRELIKNMKSLKADGVTTLYMEHLCADSHGKALDDYLKAPKGSPMPARLKAYLDMQTKGNLGIGKVASEYNFTTLIRAAKDAGLHVVPLDTAKTYETSLEDAETRYKVMNYYAAEKIRLDQPAGKWVAFVGSGHAATCDGVPGLAELHGVRSLIIDDFGTKSRPDININAKKYADKINPDVVLSYKV</sequence>
<reference evidence="2 3" key="1">
    <citation type="submission" date="2018-08" db="EMBL/GenBank/DDBJ databases">
        <title>Recombination of ecologically and evolutionarily significant loci maintains genetic cohesion in the Pseudomonas syringae species complex.</title>
        <authorList>
            <person name="Dillon M."/>
            <person name="Thakur S."/>
            <person name="Almeida R.N.D."/>
            <person name="Weir B.S."/>
            <person name="Guttman D.S."/>
        </authorList>
    </citation>
    <scope>NUCLEOTIDE SEQUENCE [LARGE SCALE GENOMIC DNA]</scope>
    <source>
        <strain evidence="2 3">ICMP 4996</strain>
    </source>
</reference>
<feature type="region of interest" description="Disordered" evidence="1">
    <location>
        <begin position="117"/>
        <end position="162"/>
    </location>
</feature>
<dbReference type="AlphaFoldDB" id="A0A3M4YI44"/>
<feature type="compositionally biased region" description="Low complexity" evidence="1">
    <location>
        <begin position="74"/>
        <end position="89"/>
    </location>
</feature>
<feature type="compositionally biased region" description="Basic and acidic residues" evidence="1">
    <location>
        <begin position="121"/>
        <end position="138"/>
    </location>
</feature>
<evidence type="ECO:0000256" key="1">
    <source>
        <dbReference type="SAM" id="MobiDB-lite"/>
    </source>
</evidence>
<evidence type="ECO:0000313" key="2">
    <source>
        <dbReference type="EMBL" id="RMR88310.1"/>
    </source>
</evidence>
<dbReference type="EMBL" id="RBSD01000079">
    <property type="protein sequence ID" value="RMR88310.1"/>
    <property type="molecule type" value="Genomic_DNA"/>
</dbReference>
<dbReference type="SUPFAM" id="SSF159501">
    <property type="entry name" value="EreA/ChaN-like"/>
    <property type="match status" value="1"/>
</dbReference>
<feature type="region of interest" description="Disordered" evidence="1">
    <location>
        <begin position="65"/>
        <end position="94"/>
    </location>
</feature>
<gene>
    <name evidence="2" type="ORF">ALP78_101711</name>
</gene>
<dbReference type="CDD" id="cd14729">
    <property type="entry name" value="RtxA-like"/>
    <property type="match status" value="1"/>
</dbReference>
<proteinExistence type="predicted"/>
<dbReference type="Gene3D" id="3.40.50.11550">
    <property type="match status" value="1"/>
</dbReference>
<protein>
    <submittedName>
        <fullName evidence="2">Type III effector HopB1</fullName>
    </submittedName>
</protein>
<organism evidence="2 3">
    <name type="scientific">Pseudomonas coronafaciens pv. striafaciens</name>
    <dbReference type="NCBI Taxonomy" id="235276"/>
    <lineage>
        <taxon>Bacteria</taxon>
        <taxon>Pseudomonadati</taxon>
        <taxon>Pseudomonadota</taxon>
        <taxon>Gammaproteobacteria</taxon>
        <taxon>Pseudomonadales</taxon>
        <taxon>Pseudomonadaceae</taxon>
        <taxon>Pseudomonas</taxon>
        <taxon>Pseudomonas coronafaciens</taxon>
    </lineage>
</organism>
<accession>A0A3M4YI44</accession>